<dbReference type="RefSeq" id="WP_029622619.1">
    <property type="nucleotide sequence ID" value="NZ_JAWXXV010000001.1"/>
</dbReference>
<evidence type="ECO:0000256" key="1">
    <source>
        <dbReference type="SAM" id="SignalP"/>
    </source>
</evidence>
<gene>
    <name evidence="3" type="ORF">SIL82_03145</name>
</gene>
<dbReference type="InterPro" id="IPR021255">
    <property type="entry name" value="DUF2807"/>
</dbReference>
<feature type="signal peptide" evidence="1">
    <location>
        <begin position="1"/>
        <end position="18"/>
    </location>
</feature>
<accession>A0ABU4PJA4</accession>
<dbReference type="Gene3D" id="2.160.20.120">
    <property type="match status" value="1"/>
</dbReference>
<sequence length="247" mass="24238">MRAMLLLPALLLTAAPLAACSVDGDDGGTGVPATGTGTARTFAVADFTGVALRGSDDVDVRVGPGFSVRAEGPSAELDKLKIERVGDTLRVGRKRNSGFSWGGHHQGVKVFVTMPRIVAAQIAGSGNLAIDRVAGGDFAGDSAGSGNLSIAQLTVPRAKLSVAGSGDIAAKGAVDRLTVDVAGSGNVAAGGLKARSASVSVAGSGNVRAEVIGSASVSVVGSGDVDLGRSAKCSTTKIGSGEVHCGG</sequence>
<feature type="domain" description="Putative auto-transporter adhesin head GIN" evidence="2">
    <location>
        <begin position="46"/>
        <end position="226"/>
    </location>
</feature>
<organism evidence="3 4">
    <name type="scientific">Sphingomonas echinoides</name>
    <dbReference type="NCBI Taxonomy" id="59803"/>
    <lineage>
        <taxon>Bacteria</taxon>
        <taxon>Pseudomonadati</taxon>
        <taxon>Pseudomonadota</taxon>
        <taxon>Alphaproteobacteria</taxon>
        <taxon>Sphingomonadales</taxon>
        <taxon>Sphingomonadaceae</taxon>
        <taxon>Sphingomonas</taxon>
    </lineage>
</organism>
<keyword evidence="4" id="KW-1185">Reference proteome</keyword>
<reference evidence="3 4" key="1">
    <citation type="submission" date="2023-11" db="EMBL/GenBank/DDBJ databases">
        <title>MicrobeMod: A computational toolkit for identifying prokaryotic methylation and restriction-modification with nanopore sequencing.</title>
        <authorList>
            <person name="Crits-Christoph A."/>
            <person name="Kang S.C."/>
            <person name="Lee H."/>
            <person name="Ostrov N."/>
        </authorList>
    </citation>
    <scope>NUCLEOTIDE SEQUENCE [LARGE SCALE GENOMIC DNA]</scope>
    <source>
        <strain evidence="3 4">ATCC 14820</strain>
    </source>
</reference>
<dbReference type="Pfam" id="PF10988">
    <property type="entry name" value="DUF2807"/>
    <property type="match status" value="1"/>
</dbReference>
<evidence type="ECO:0000313" key="3">
    <source>
        <dbReference type="EMBL" id="MDX5983242.1"/>
    </source>
</evidence>
<dbReference type="Proteomes" id="UP001279660">
    <property type="component" value="Unassembled WGS sequence"/>
</dbReference>
<evidence type="ECO:0000259" key="2">
    <source>
        <dbReference type="Pfam" id="PF10988"/>
    </source>
</evidence>
<dbReference type="EMBL" id="JAWXXV010000001">
    <property type="protein sequence ID" value="MDX5983242.1"/>
    <property type="molecule type" value="Genomic_DNA"/>
</dbReference>
<protein>
    <submittedName>
        <fullName evidence="3">Head GIN domain-containing protein</fullName>
    </submittedName>
</protein>
<proteinExistence type="predicted"/>
<keyword evidence="1" id="KW-0732">Signal</keyword>
<evidence type="ECO:0000313" key="4">
    <source>
        <dbReference type="Proteomes" id="UP001279660"/>
    </source>
</evidence>
<comment type="caution">
    <text evidence="3">The sequence shown here is derived from an EMBL/GenBank/DDBJ whole genome shotgun (WGS) entry which is preliminary data.</text>
</comment>
<feature type="chain" id="PRO_5046786423" evidence="1">
    <location>
        <begin position="19"/>
        <end position="247"/>
    </location>
</feature>
<name>A0ABU4PJA4_9SPHN</name>